<dbReference type="InterPro" id="IPR013561">
    <property type="entry name" value="FilR1_middle_dom"/>
</dbReference>
<organism evidence="3 4">
    <name type="scientific">Natrinema ejinorense</name>
    <dbReference type="NCBI Taxonomy" id="373386"/>
    <lineage>
        <taxon>Archaea</taxon>
        <taxon>Methanobacteriati</taxon>
        <taxon>Methanobacteriota</taxon>
        <taxon>Stenosarchaea group</taxon>
        <taxon>Halobacteria</taxon>
        <taxon>Halobacteriales</taxon>
        <taxon>Natrialbaceae</taxon>
        <taxon>Natrinema</taxon>
    </lineage>
</organism>
<sequence>MGSFRDPANLPTPRKGICDYSDVAYDMANHRHAPPTNMDSALDTIQFFADSANSVRVFEALTAGPTTSRELAEQTGASRSTVARILDTGESRGWISSEGSQYELTEEGGIMIAEFRAYLQTVEGIQHLGNAIEWLPSPVRSLDFRHFRTVEIITPKTPAPSRPYDHVAEKIRTTDEVRSLVEVTLPRYVTLIHEQVNERQLTAELVIESDWIATLPAESEQLPLLRFRAERESIWTYDGEIPLNMHIFDESVTIWLGEQRDEERVVRGLLVAETPAIMSWAEELYEDYRDEAELLDPEALPTT</sequence>
<feature type="domain" description="HVO-A0261-like N-terminal" evidence="2">
    <location>
        <begin position="43"/>
        <end position="124"/>
    </location>
</feature>
<dbReference type="OrthoDB" id="183679at2157"/>
<dbReference type="Pfam" id="PF08350">
    <property type="entry name" value="FilR1_middle"/>
    <property type="match status" value="1"/>
</dbReference>
<keyword evidence="4" id="KW-1185">Reference proteome</keyword>
<dbReference type="SUPFAM" id="SSF46785">
    <property type="entry name" value="Winged helix' DNA-binding domain"/>
    <property type="match status" value="1"/>
</dbReference>
<dbReference type="AlphaFoldDB" id="A0A2A5QTW7"/>
<comment type="caution">
    <text evidence="3">The sequence shown here is derived from an EMBL/GenBank/DDBJ whole genome shotgun (WGS) entry which is preliminary data.</text>
</comment>
<evidence type="ECO:0000313" key="3">
    <source>
        <dbReference type="EMBL" id="PCR90298.1"/>
    </source>
</evidence>
<name>A0A2A5QTW7_9EURY</name>
<dbReference type="InterPro" id="IPR057527">
    <property type="entry name" value="HVO_A0261-like_N"/>
</dbReference>
<evidence type="ECO:0000259" key="2">
    <source>
        <dbReference type="Pfam" id="PF25213"/>
    </source>
</evidence>
<dbReference type="Proteomes" id="UP000219689">
    <property type="component" value="Unassembled WGS sequence"/>
</dbReference>
<protein>
    <submittedName>
        <fullName evidence="3">Transcriptional regulator</fullName>
    </submittedName>
</protein>
<dbReference type="Pfam" id="PF25213">
    <property type="entry name" value="HVO_A0261_N"/>
    <property type="match status" value="1"/>
</dbReference>
<dbReference type="Gene3D" id="1.10.10.10">
    <property type="entry name" value="Winged helix-like DNA-binding domain superfamily/Winged helix DNA-binding domain"/>
    <property type="match status" value="1"/>
</dbReference>
<dbReference type="InterPro" id="IPR036388">
    <property type="entry name" value="WH-like_DNA-bd_sf"/>
</dbReference>
<accession>A0A2A5QTW7</accession>
<proteinExistence type="predicted"/>
<evidence type="ECO:0000259" key="1">
    <source>
        <dbReference type="Pfam" id="PF08350"/>
    </source>
</evidence>
<feature type="domain" description="Methanogenesis regulatory protein FilR1 middle" evidence="1">
    <location>
        <begin position="160"/>
        <end position="290"/>
    </location>
</feature>
<reference evidence="3 4" key="1">
    <citation type="submission" date="2017-09" db="EMBL/GenBank/DDBJ databases">
        <title>Genome sequences of Natrinema ejinorence JCM 13890T.</title>
        <authorList>
            <person name="Roh S.W."/>
            <person name="Kim Y.B."/>
            <person name="Kim J.Y."/>
        </authorList>
    </citation>
    <scope>NUCLEOTIDE SEQUENCE [LARGE SCALE GENOMIC DNA]</scope>
    <source>
        <strain evidence="3 4">JCM 13890</strain>
    </source>
</reference>
<dbReference type="InterPro" id="IPR036390">
    <property type="entry name" value="WH_DNA-bd_sf"/>
</dbReference>
<dbReference type="EMBL" id="NXNI01000001">
    <property type="protein sequence ID" value="PCR90298.1"/>
    <property type="molecule type" value="Genomic_DNA"/>
</dbReference>
<gene>
    <name evidence="3" type="ORF">CP557_06935</name>
</gene>
<evidence type="ECO:0000313" key="4">
    <source>
        <dbReference type="Proteomes" id="UP000219689"/>
    </source>
</evidence>